<dbReference type="GO" id="GO:0005524">
    <property type="term" value="F:ATP binding"/>
    <property type="evidence" value="ECO:0007669"/>
    <property type="project" value="UniProtKB-KW"/>
</dbReference>
<dbReference type="Pfam" id="PF01590">
    <property type="entry name" value="GAF"/>
    <property type="match status" value="1"/>
</dbReference>
<evidence type="ECO:0000313" key="7">
    <source>
        <dbReference type="Proteomes" id="UP000203589"/>
    </source>
</evidence>
<dbReference type="GO" id="GO:0003677">
    <property type="term" value="F:DNA binding"/>
    <property type="evidence" value="ECO:0007669"/>
    <property type="project" value="UniProtKB-KW"/>
</dbReference>
<dbReference type="InterPro" id="IPR002078">
    <property type="entry name" value="Sigma_54_int"/>
</dbReference>
<dbReference type="PANTHER" id="PTHR32071">
    <property type="entry name" value="TRANSCRIPTIONAL REGULATORY PROTEIN"/>
    <property type="match status" value="1"/>
</dbReference>
<evidence type="ECO:0000256" key="3">
    <source>
        <dbReference type="ARBA" id="ARBA00023015"/>
    </source>
</evidence>
<dbReference type="PROSITE" id="PS50045">
    <property type="entry name" value="SIGMA54_INTERACT_4"/>
    <property type="match status" value="1"/>
</dbReference>
<evidence type="ECO:0000256" key="1">
    <source>
        <dbReference type="ARBA" id="ARBA00022741"/>
    </source>
</evidence>
<dbReference type="RefSeq" id="WP_198319846.1">
    <property type="nucleotide sequence ID" value="NZ_CP022540.1"/>
</dbReference>
<reference evidence="6 7" key="1">
    <citation type="submission" date="2017-07" db="EMBL/GenBank/DDBJ databases">
        <title>Genome Sequence of Antarctobacter heliothermus Strain SMS3 Isolated from a culture of the Diatom Skeletonema marinoi.</title>
        <authorList>
            <person name="Topel M."/>
            <person name="Pinder M.I.M."/>
            <person name="Johansson O.N."/>
            <person name="Kourtchenko O."/>
            <person name="Godhe A."/>
            <person name="Clarke A.K."/>
        </authorList>
    </citation>
    <scope>NUCLEOTIDE SEQUENCE [LARGE SCALE GENOMIC DNA]</scope>
    <source>
        <strain evidence="6 7">SMS3</strain>
    </source>
</reference>
<evidence type="ECO:0000256" key="4">
    <source>
        <dbReference type="ARBA" id="ARBA00023163"/>
    </source>
</evidence>
<dbReference type="EMBL" id="CP022540">
    <property type="protein sequence ID" value="ASP22763.1"/>
    <property type="molecule type" value="Genomic_DNA"/>
</dbReference>
<proteinExistence type="predicted"/>
<dbReference type="SUPFAM" id="SSF46689">
    <property type="entry name" value="Homeodomain-like"/>
    <property type="match status" value="1"/>
</dbReference>
<accession>A0A222E974</accession>
<dbReference type="AlphaFoldDB" id="A0A222E974"/>
<keyword evidence="7" id="KW-1185">Reference proteome</keyword>
<name>A0A222E974_9RHOB</name>
<dbReference type="Pfam" id="PF00158">
    <property type="entry name" value="Sigma54_activat"/>
    <property type="match status" value="1"/>
</dbReference>
<sequence>MTTRSTFVQTRETLSTGSALASVAIRQEISASWQRCLQSGLDPCGMPEDAAVSNQSLRIARQARERLMRLVRPELELLSAQIAGANFMCAFADETGVVLDTIMDADFSEGPCGRSIRPGSIWLEEKRGTNALGLALLSGRSSMVMGGEHFFSCHGGVSCVAAPIMASDGRIVGLLDASSEVTERQYHTQALVTLAATNIENRLFAEAHQDDYIVQFHQRAEYLATQSVGLIGIDEGGRITGANRMSARLLDGEHLATASLFSDLFRGDVQAVLRTLARGETVQLWDRSNAGFFARLHPGSLQPQVARGWRLRDVPAARRVAPQTGAIVLDDDMVRECARVAKRAVSLGQAVCIRGLSGTGKTRLAEAVHRHVHGEGTLIAVDCNSLGPAAQGIAAVHALLQGYVTPDLMAESGGTLVLENIASLEDLGTDAFAGLLTTLRHAITERQWCVLATDRTDSEKVDWHPRAIGELRMLTVELPSLAARTDFPKIARSMLAELSPDHRLSAKAIKALGKIDRRDNLNDLRHHLQVLAAQCPAGVLRDVHVARFLTIQDAADQVCPRCDGTSIRRQRCLEIRRMYRVCQCNVALTARRLGVSRNTVYTHLKD</sequence>
<dbReference type="InterPro" id="IPR027417">
    <property type="entry name" value="P-loop_NTPase"/>
</dbReference>
<organism evidence="6 7">
    <name type="scientific">Antarctobacter heliothermus</name>
    <dbReference type="NCBI Taxonomy" id="74033"/>
    <lineage>
        <taxon>Bacteria</taxon>
        <taxon>Pseudomonadati</taxon>
        <taxon>Pseudomonadota</taxon>
        <taxon>Alphaproteobacteria</taxon>
        <taxon>Rhodobacterales</taxon>
        <taxon>Roseobacteraceae</taxon>
        <taxon>Antarctobacter</taxon>
    </lineage>
</organism>
<dbReference type="KEGG" id="aht:ANTHELSMS3_04159"/>
<gene>
    <name evidence="6" type="ORF">ANTHELSMS3_04159</name>
</gene>
<dbReference type="SMART" id="SM00382">
    <property type="entry name" value="AAA"/>
    <property type="match status" value="1"/>
</dbReference>
<dbReference type="SUPFAM" id="SSF52540">
    <property type="entry name" value="P-loop containing nucleoside triphosphate hydrolases"/>
    <property type="match status" value="1"/>
</dbReference>
<evidence type="ECO:0000259" key="5">
    <source>
        <dbReference type="PROSITE" id="PS50045"/>
    </source>
</evidence>
<dbReference type="PANTHER" id="PTHR32071:SF77">
    <property type="entry name" value="TRANSCRIPTIONAL REGULATORY PROTEIN"/>
    <property type="match status" value="1"/>
</dbReference>
<keyword evidence="4" id="KW-0804">Transcription</keyword>
<evidence type="ECO:0000256" key="2">
    <source>
        <dbReference type="ARBA" id="ARBA00022840"/>
    </source>
</evidence>
<feature type="domain" description="Sigma-54 factor interaction" evidence="5">
    <location>
        <begin position="327"/>
        <end position="533"/>
    </location>
</feature>
<dbReference type="Gene3D" id="3.30.450.40">
    <property type="match status" value="1"/>
</dbReference>
<dbReference type="GO" id="GO:0006355">
    <property type="term" value="P:regulation of DNA-templated transcription"/>
    <property type="evidence" value="ECO:0007669"/>
    <property type="project" value="InterPro"/>
</dbReference>
<keyword evidence="2" id="KW-0067">ATP-binding</keyword>
<dbReference type="InterPro" id="IPR003593">
    <property type="entry name" value="AAA+_ATPase"/>
</dbReference>
<dbReference type="Proteomes" id="UP000203589">
    <property type="component" value="Chromosome"/>
</dbReference>
<dbReference type="InterPro" id="IPR009057">
    <property type="entry name" value="Homeodomain-like_sf"/>
</dbReference>
<dbReference type="InterPro" id="IPR003018">
    <property type="entry name" value="GAF"/>
</dbReference>
<dbReference type="Gene3D" id="1.10.10.60">
    <property type="entry name" value="Homeodomain-like"/>
    <property type="match status" value="1"/>
</dbReference>
<keyword evidence="1" id="KW-0547">Nucleotide-binding</keyword>
<protein>
    <submittedName>
        <fullName evidence="6">Acetoin catabolism regulatory protein</fullName>
    </submittedName>
</protein>
<keyword evidence="3" id="KW-0805">Transcription regulation</keyword>
<dbReference type="InterPro" id="IPR029016">
    <property type="entry name" value="GAF-like_dom_sf"/>
</dbReference>
<evidence type="ECO:0000313" key="6">
    <source>
        <dbReference type="EMBL" id="ASP22763.1"/>
    </source>
</evidence>
<dbReference type="Gene3D" id="3.40.50.300">
    <property type="entry name" value="P-loop containing nucleotide triphosphate hydrolases"/>
    <property type="match status" value="1"/>
</dbReference>